<dbReference type="AlphaFoldDB" id="A0A5J4RI98"/>
<protein>
    <recommendedName>
        <fullName evidence="1">Glycosyltransferase 2-like domain-containing protein</fullName>
    </recommendedName>
</protein>
<evidence type="ECO:0000259" key="1">
    <source>
        <dbReference type="Pfam" id="PF00535"/>
    </source>
</evidence>
<organism evidence="2">
    <name type="scientific">termite gut metagenome</name>
    <dbReference type="NCBI Taxonomy" id="433724"/>
    <lineage>
        <taxon>unclassified sequences</taxon>
        <taxon>metagenomes</taxon>
        <taxon>organismal metagenomes</taxon>
    </lineage>
</organism>
<proteinExistence type="predicted"/>
<dbReference type="Gene3D" id="3.90.550.10">
    <property type="entry name" value="Spore Coat Polysaccharide Biosynthesis Protein SpsA, Chain A"/>
    <property type="match status" value="2"/>
</dbReference>
<dbReference type="InterPro" id="IPR029044">
    <property type="entry name" value="Nucleotide-diphossugar_trans"/>
</dbReference>
<gene>
    <name evidence="2" type="ORF">EZS27_018631</name>
</gene>
<reference evidence="2" key="1">
    <citation type="submission" date="2019-03" db="EMBL/GenBank/DDBJ databases">
        <title>Single cell metagenomics reveals metabolic interactions within the superorganism composed of flagellate Streblomastix strix and complex community of Bacteroidetes bacteria on its surface.</title>
        <authorList>
            <person name="Treitli S.C."/>
            <person name="Kolisko M."/>
            <person name="Husnik F."/>
            <person name="Keeling P."/>
            <person name="Hampl V."/>
        </authorList>
    </citation>
    <scope>NUCLEOTIDE SEQUENCE</scope>
    <source>
        <strain evidence="2">STM</strain>
    </source>
</reference>
<comment type="caution">
    <text evidence="2">The sequence shown here is derived from an EMBL/GenBank/DDBJ whole genome shotgun (WGS) entry which is preliminary data.</text>
</comment>
<dbReference type="SUPFAM" id="SSF53448">
    <property type="entry name" value="Nucleotide-diphospho-sugar transferases"/>
    <property type="match status" value="1"/>
</dbReference>
<dbReference type="PANTHER" id="PTHR43685:SF2">
    <property type="entry name" value="GLYCOSYLTRANSFERASE 2-LIKE DOMAIN-CONTAINING PROTEIN"/>
    <property type="match status" value="1"/>
</dbReference>
<evidence type="ECO:0000313" key="2">
    <source>
        <dbReference type="EMBL" id="KAA6332900.1"/>
    </source>
</evidence>
<dbReference type="InterPro" id="IPR050834">
    <property type="entry name" value="Glycosyltransf_2"/>
</dbReference>
<dbReference type="PANTHER" id="PTHR43685">
    <property type="entry name" value="GLYCOSYLTRANSFERASE"/>
    <property type="match status" value="1"/>
</dbReference>
<sequence length="460" mass="51928">MISSINCFIPFTGAIQARETVNTLRKTDLVDKIYLLATQPLDEKIPGCELLTIPALHASAAIRLIASLSDAAYTLLYTKYTTLEVGLFALERMMRIMEDSGAGMVYADHYQITGTDKKDAPVIDYQFGSLRDDFNFGSLLLYKAEALKEAAARMKADYQYAGLYDLRLKLSQGASLVHINEYLYSEVESDTRKSGEKIFDYVDPKNREVQIEMEQACTEHLKEIGGYLLPPCKQIKFDAGNFAYEASVIIPVRNRIRTIEDAIRSALSQKTTFKFNLIIIDNHSTDGTTETIKKYASDKRLLHIIPGRIDLGIGGCWNVGVHHPNCGKFAVQLDSDDVYKDENALQTMVNAFYEQNCAMVVGTYMMTDFDMNMIPPGIIDHKEWTPENGRNNALRINGFGAPRAFYTPLLREVKVPNTSYGEDYALGLNFSRQYQIGRVYDVVYLCRRWEDNSDASLDIV</sequence>
<dbReference type="Pfam" id="PF00535">
    <property type="entry name" value="Glycos_transf_2"/>
    <property type="match status" value="1"/>
</dbReference>
<dbReference type="CDD" id="cd00761">
    <property type="entry name" value="Glyco_tranf_GTA_type"/>
    <property type="match status" value="1"/>
</dbReference>
<dbReference type="EMBL" id="SNRY01001181">
    <property type="protein sequence ID" value="KAA6332900.1"/>
    <property type="molecule type" value="Genomic_DNA"/>
</dbReference>
<accession>A0A5J4RI98</accession>
<dbReference type="InterPro" id="IPR001173">
    <property type="entry name" value="Glyco_trans_2-like"/>
</dbReference>
<feature type="non-terminal residue" evidence="2">
    <location>
        <position position="460"/>
    </location>
</feature>
<name>A0A5J4RI98_9ZZZZ</name>
<feature type="domain" description="Glycosyltransferase 2-like" evidence="1">
    <location>
        <begin position="247"/>
        <end position="377"/>
    </location>
</feature>